<organism evidence="2 3">
    <name type="scientific">Streptomyces candidus</name>
    <dbReference type="NCBI Taxonomy" id="67283"/>
    <lineage>
        <taxon>Bacteria</taxon>
        <taxon>Bacillati</taxon>
        <taxon>Actinomycetota</taxon>
        <taxon>Actinomycetes</taxon>
        <taxon>Kitasatosporales</taxon>
        <taxon>Streptomycetaceae</taxon>
        <taxon>Streptomyces</taxon>
    </lineage>
</organism>
<dbReference type="InterPro" id="IPR032710">
    <property type="entry name" value="NTF2-like_dom_sf"/>
</dbReference>
<protein>
    <recommendedName>
        <fullName evidence="1">SnoaL-like domain-containing protein</fullName>
    </recommendedName>
</protein>
<dbReference type="RefSeq" id="WP_185033324.1">
    <property type="nucleotide sequence ID" value="NZ_BNBN01000009.1"/>
</dbReference>
<accession>A0A7X0LQL3</accession>
<evidence type="ECO:0000313" key="3">
    <source>
        <dbReference type="Proteomes" id="UP000540423"/>
    </source>
</evidence>
<dbReference type="SUPFAM" id="SSF54427">
    <property type="entry name" value="NTF2-like"/>
    <property type="match status" value="1"/>
</dbReference>
<feature type="domain" description="SnoaL-like" evidence="1">
    <location>
        <begin position="10"/>
        <end position="157"/>
    </location>
</feature>
<proteinExistence type="predicted"/>
<name>A0A7X0LQL3_9ACTN</name>
<gene>
    <name evidence="2" type="ORF">HNQ79_004232</name>
</gene>
<evidence type="ECO:0000313" key="2">
    <source>
        <dbReference type="EMBL" id="MBB6437728.1"/>
    </source>
</evidence>
<keyword evidence="3" id="KW-1185">Reference proteome</keyword>
<dbReference type="Gene3D" id="3.10.450.50">
    <property type="match status" value="1"/>
</dbReference>
<reference evidence="2 3" key="1">
    <citation type="submission" date="2020-08" db="EMBL/GenBank/DDBJ databases">
        <title>Genomic Encyclopedia of Type Strains, Phase IV (KMG-IV): sequencing the most valuable type-strain genomes for metagenomic binning, comparative biology and taxonomic classification.</title>
        <authorList>
            <person name="Goeker M."/>
        </authorList>
    </citation>
    <scope>NUCLEOTIDE SEQUENCE [LARGE SCALE GENOMIC DNA]</scope>
    <source>
        <strain evidence="2 3">DSM 40141</strain>
    </source>
</reference>
<dbReference type="Proteomes" id="UP000540423">
    <property type="component" value="Unassembled WGS sequence"/>
</dbReference>
<comment type="caution">
    <text evidence="2">The sequence shown here is derived from an EMBL/GenBank/DDBJ whole genome shotgun (WGS) entry which is preliminary data.</text>
</comment>
<evidence type="ECO:0000259" key="1">
    <source>
        <dbReference type="Pfam" id="PF13577"/>
    </source>
</evidence>
<dbReference type="InterPro" id="IPR037401">
    <property type="entry name" value="SnoaL-like"/>
</dbReference>
<dbReference type="EMBL" id="JACHEM010000011">
    <property type="protein sequence ID" value="MBB6437728.1"/>
    <property type="molecule type" value="Genomic_DNA"/>
</dbReference>
<sequence>MTQRVELATVMDRLAVDAVVTAYAVAVDDGDWSAYEALFTPDGRADYRSAGGIEGPAREVCGWLAEMLTLFPVRQHLIVNRRLRLEELDGNSGDGAELRADYLSPMRLERTPDDRTGEEPAGSFAPNFVTGGRYTFRLLRSAEADDDSFGSWRVHRVTVHEKWRRTGAGIV</sequence>
<dbReference type="AlphaFoldDB" id="A0A7X0LQL3"/>
<dbReference type="Pfam" id="PF13577">
    <property type="entry name" value="SnoaL_4"/>
    <property type="match status" value="1"/>
</dbReference>